<dbReference type="InterPro" id="IPR002395">
    <property type="entry name" value="Kininogen"/>
</dbReference>
<sequence length="89" mass="9456">MDATKEHGGCCGSHGKSAETSHDHGHSHGHEHGHDHHAASHDQGHDHGHAHDHGSAEEEEKPRVKIVREVPPPDEDACCSAPGSNCCSK</sequence>
<accession>A0A7S3HDY5</accession>
<dbReference type="AlphaFoldDB" id="A0A7S3HDY5"/>
<name>A0A7S3HDY5_9STRA</name>
<feature type="region of interest" description="Disordered" evidence="1">
    <location>
        <begin position="1"/>
        <end position="89"/>
    </location>
</feature>
<evidence type="ECO:0000256" key="1">
    <source>
        <dbReference type="SAM" id="MobiDB-lite"/>
    </source>
</evidence>
<gene>
    <name evidence="2" type="ORF">SELO1098_LOCUS21555</name>
</gene>
<evidence type="ECO:0000313" key="2">
    <source>
        <dbReference type="EMBL" id="CAE0292705.1"/>
    </source>
</evidence>
<dbReference type="EMBL" id="HBIC01042002">
    <property type="protein sequence ID" value="CAE0292705.1"/>
    <property type="molecule type" value="Transcribed_RNA"/>
</dbReference>
<protein>
    <submittedName>
        <fullName evidence="2">Uncharacterized protein</fullName>
    </submittedName>
</protein>
<reference evidence="2" key="1">
    <citation type="submission" date="2021-01" db="EMBL/GenBank/DDBJ databases">
        <authorList>
            <person name="Corre E."/>
            <person name="Pelletier E."/>
            <person name="Niang G."/>
            <person name="Scheremetjew M."/>
            <person name="Finn R."/>
            <person name="Kale V."/>
            <person name="Holt S."/>
            <person name="Cochrane G."/>
            <person name="Meng A."/>
            <person name="Brown T."/>
            <person name="Cohen L."/>
        </authorList>
    </citation>
    <scope>NUCLEOTIDE SEQUENCE</scope>
    <source>
        <strain evidence="2">CCAP 955/1</strain>
    </source>
</reference>
<organism evidence="2">
    <name type="scientific">Spumella elongata</name>
    <dbReference type="NCBI Taxonomy" id="89044"/>
    <lineage>
        <taxon>Eukaryota</taxon>
        <taxon>Sar</taxon>
        <taxon>Stramenopiles</taxon>
        <taxon>Ochrophyta</taxon>
        <taxon>Chrysophyceae</taxon>
        <taxon>Chromulinales</taxon>
        <taxon>Chromulinaceae</taxon>
        <taxon>Spumella</taxon>
    </lineage>
</organism>
<feature type="compositionally biased region" description="Basic and acidic residues" evidence="1">
    <location>
        <begin position="16"/>
        <end position="68"/>
    </location>
</feature>
<proteinExistence type="predicted"/>
<dbReference type="PRINTS" id="PR00334">
    <property type="entry name" value="KININOGEN"/>
</dbReference>